<organism evidence="1 2">
    <name type="scientific">Cymbomonas tetramitiformis</name>
    <dbReference type="NCBI Taxonomy" id="36881"/>
    <lineage>
        <taxon>Eukaryota</taxon>
        <taxon>Viridiplantae</taxon>
        <taxon>Chlorophyta</taxon>
        <taxon>Pyramimonadophyceae</taxon>
        <taxon>Pyramimonadales</taxon>
        <taxon>Pyramimonadaceae</taxon>
        <taxon>Cymbomonas</taxon>
    </lineage>
</organism>
<sequence>MHSVVFMAILRVEMRWSRVHEWMFVLFACALLASFAACQSIRTSVHGVHGRTRVSRDYSAPSLPNATLRANQKFLADYRRLYNYRRNRLRVRPAVSPRTVAKYIRMRAETVPKHTVVEGYPFRFLLFKHAHTEAAWAADVLGNQSNAYWVSDSVHKCAKRHGMVSSFDVEGYMRDYLVRPLCSNVTSYVCQISSRSLRPRDSSSKRHVGRKLLRRGPRSKGVCRKPRQSYNGPPPEDLVVGIFVDVHHNPCLQPAQWQRLVQTNISADYPRVVHYVRTDVVAMALEAFRDRERRLRCGVQLNTTAPMDRDCLLALPSRLTVPPQTLVAMAYGFTLQQARLQTTLERLAGAVNMTVHVLQYEALRLDRVAEMERLYRWAGLARFHFSDEEMTWENLKGRTAGSTMAGTPLSIIQNPPWIDYTKVIANFQEVHDAMQRHQCLRRQFIAKGEPQVFEECPVPEDAPTCESLEVNEEDRCPEITEFCPNLSL</sequence>
<comment type="caution">
    <text evidence="1">The sequence shown here is derived from an EMBL/GenBank/DDBJ whole genome shotgun (WGS) entry which is preliminary data.</text>
</comment>
<name>A0AAE0GQR5_9CHLO</name>
<accession>A0AAE0GQR5</accession>
<evidence type="ECO:0000313" key="2">
    <source>
        <dbReference type="Proteomes" id="UP001190700"/>
    </source>
</evidence>
<evidence type="ECO:0000313" key="1">
    <source>
        <dbReference type="EMBL" id="KAK3282432.1"/>
    </source>
</evidence>
<keyword evidence="2" id="KW-1185">Reference proteome</keyword>
<reference evidence="1 2" key="1">
    <citation type="journal article" date="2015" name="Genome Biol. Evol.">
        <title>Comparative Genomics of a Bacterivorous Green Alga Reveals Evolutionary Causalities and Consequences of Phago-Mixotrophic Mode of Nutrition.</title>
        <authorList>
            <person name="Burns J.A."/>
            <person name="Paasch A."/>
            <person name="Narechania A."/>
            <person name="Kim E."/>
        </authorList>
    </citation>
    <scope>NUCLEOTIDE SEQUENCE [LARGE SCALE GENOMIC DNA]</scope>
    <source>
        <strain evidence="1 2">PLY_AMNH</strain>
    </source>
</reference>
<gene>
    <name evidence="1" type="ORF">CYMTET_9826</name>
</gene>
<proteinExistence type="predicted"/>
<dbReference type="EMBL" id="LGRX02003314">
    <property type="protein sequence ID" value="KAK3282432.1"/>
    <property type="molecule type" value="Genomic_DNA"/>
</dbReference>
<dbReference type="Proteomes" id="UP001190700">
    <property type="component" value="Unassembled WGS sequence"/>
</dbReference>
<protein>
    <submittedName>
        <fullName evidence="1">Uncharacterized protein</fullName>
    </submittedName>
</protein>
<dbReference type="AlphaFoldDB" id="A0AAE0GQR5"/>